<name>A0A5N6MHR4_9MICC</name>
<dbReference type="Gene3D" id="2.180.10.10">
    <property type="entry name" value="RHS repeat-associated core"/>
    <property type="match status" value="1"/>
</dbReference>
<evidence type="ECO:0000313" key="1">
    <source>
        <dbReference type="EMBL" id="KAD3633062.1"/>
    </source>
</evidence>
<sequence>MSGAGAMSGGLPGGISLTGSGGLDVAGLEWLGARAYDPAARGFLSIDPLAPVLGAGWDGNPYAYAGNDPLNASDPTGLRPLTDEDLKAYDAANRGALAAAGDWVKDNWEYIVGGVAIIGGAALMFVPGGQIFGAGLISFGADVVIQKATTGEVNWTQAGINGGLGMLGFGAGAAVGRAFNNPLVREAMTNGVEGAVSGAGGYFTGPAPHTPTGFFKAAATGAGAGALPIPNLIRVVGQKIENKLMAAVTARPDAGTMAMGRSMEYLVVPYADANGMGYYKALPDKFYDFTQDYLPNSHERIHLWANKKWIDYQMKQGKSLVDIGAPMGPAVRGIPTDPSPYYDMD</sequence>
<dbReference type="Proteomes" id="UP000326852">
    <property type="component" value="Unassembled WGS sequence"/>
</dbReference>
<dbReference type="RefSeq" id="WP_152272288.1">
    <property type="nucleotide sequence ID" value="NZ_VTFX01000004.1"/>
</dbReference>
<evidence type="ECO:0000313" key="2">
    <source>
        <dbReference type="Proteomes" id="UP000326852"/>
    </source>
</evidence>
<accession>A0A5N6MHR4</accession>
<dbReference type="EMBL" id="VTFX01000004">
    <property type="protein sequence ID" value="KAD3633062.1"/>
    <property type="molecule type" value="Genomic_DNA"/>
</dbReference>
<keyword evidence="2" id="KW-1185">Reference proteome</keyword>
<evidence type="ECO:0008006" key="3">
    <source>
        <dbReference type="Google" id="ProtNLM"/>
    </source>
</evidence>
<gene>
    <name evidence="1" type="ORF">GD627_09470</name>
</gene>
<dbReference type="NCBIfam" id="TIGR03696">
    <property type="entry name" value="Rhs_assc_core"/>
    <property type="match status" value="1"/>
</dbReference>
<dbReference type="InterPro" id="IPR022385">
    <property type="entry name" value="Rhs_assc_core"/>
</dbReference>
<comment type="caution">
    <text evidence="1">The sequence shown here is derived from an EMBL/GenBank/DDBJ whole genome shotgun (WGS) entry which is preliminary data.</text>
</comment>
<protein>
    <recommendedName>
        <fullName evidence="3">RHS repeat-associated core domain-containing protein</fullName>
    </recommendedName>
</protein>
<proteinExistence type="predicted"/>
<reference evidence="1 2" key="1">
    <citation type="submission" date="2019-08" db="EMBL/GenBank/DDBJ databases">
        <title>Arthrobacter sp. nov., isolated from plateau pika and Tibetan wild ass.</title>
        <authorList>
            <person name="Ge Y."/>
        </authorList>
    </citation>
    <scope>NUCLEOTIDE SEQUENCE [LARGE SCALE GENOMIC DNA]</scope>
    <source>
        <strain evidence="1 2">785</strain>
    </source>
</reference>
<dbReference type="AlphaFoldDB" id="A0A5N6MHR4"/>
<organism evidence="1 2">
    <name type="scientific">Arthrobacter yangruifuii</name>
    <dbReference type="NCBI Taxonomy" id="2606616"/>
    <lineage>
        <taxon>Bacteria</taxon>
        <taxon>Bacillati</taxon>
        <taxon>Actinomycetota</taxon>
        <taxon>Actinomycetes</taxon>
        <taxon>Micrococcales</taxon>
        <taxon>Micrococcaceae</taxon>
        <taxon>Arthrobacter</taxon>
    </lineage>
</organism>